<feature type="compositionally biased region" description="Basic and acidic residues" evidence="1">
    <location>
        <begin position="307"/>
        <end position="321"/>
    </location>
</feature>
<feature type="region of interest" description="Disordered" evidence="1">
    <location>
        <begin position="164"/>
        <end position="200"/>
    </location>
</feature>
<dbReference type="CDD" id="cd00229">
    <property type="entry name" value="SGNH_hydrolase"/>
    <property type="match status" value="1"/>
</dbReference>
<organism evidence="2">
    <name type="scientific">Cacopsylla melanoneura</name>
    <dbReference type="NCBI Taxonomy" id="428564"/>
    <lineage>
        <taxon>Eukaryota</taxon>
        <taxon>Metazoa</taxon>
        <taxon>Ecdysozoa</taxon>
        <taxon>Arthropoda</taxon>
        <taxon>Hexapoda</taxon>
        <taxon>Insecta</taxon>
        <taxon>Pterygota</taxon>
        <taxon>Neoptera</taxon>
        <taxon>Paraneoptera</taxon>
        <taxon>Hemiptera</taxon>
        <taxon>Sternorrhyncha</taxon>
        <taxon>Psylloidea</taxon>
        <taxon>Psyllidae</taxon>
        <taxon>Psyllinae</taxon>
        <taxon>Cacopsylla</taxon>
    </lineage>
</organism>
<reference evidence="2" key="1">
    <citation type="submission" date="2021-05" db="EMBL/GenBank/DDBJ databases">
        <authorList>
            <person name="Alioto T."/>
            <person name="Alioto T."/>
            <person name="Gomez Garrido J."/>
        </authorList>
    </citation>
    <scope>NUCLEOTIDE SEQUENCE</scope>
</reference>
<dbReference type="EMBL" id="HBUF01102786">
    <property type="protein sequence ID" value="CAG6638463.1"/>
    <property type="molecule type" value="Transcribed_RNA"/>
</dbReference>
<feature type="region of interest" description="Disordered" evidence="1">
    <location>
        <begin position="298"/>
        <end position="321"/>
    </location>
</feature>
<dbReference type="AlphaFoldDB" id="A0A8D8VXS5"/>
<feature type="compositionally biased region" description="Polar residues" evidence="1">
    <location>
        <begin position="82"/>
        <end position="95"/>
    </location>
</feature>
<feature type="compositionally biased region" description="Polar residues" evidence="1">
    <location>
        <begin position="33"/>
        <end position="50"/>
    </location>
</feature>
<dbReference type="InterPro" id="IPR036514">
    <property type="entry name" value="SGNH_hydro_sf"/>
</dbReference>
<feature type="region of interest" description="Disordered" evidence="1">
    <location>
        <begin position="1"/>
        <end position="116"/>
    </location>
</feature>
<feature type="compositionally biased region" description="Polar residues" evidence="1">
    <location>
        <begin position="60"/>
        <end position="72"/>
    </location>
</feature>
<evidence type="ECO:0000256" key="1">
    <source>
        <dbReference type="SAM" id="MobiDB-lite"/>
    </source>
</evidence>
<evidence type="ECO:0000313" key="2">
    <source>
        <dbReference type="EMBL" id="CAG6638463.1"/>
    </source>
</evidence>
<name>A0A8D8VXS5_9HEMI</name>
<sequence length="619" mass="70574">MGKVNFTTRELRSNPHKTLVYLPNIKQPKQKPKSSTGSKNLTSQSEMKNNQPKKKEPKTNFVNSKHANLNKTDQTKTKVKPKTTNEIRTPNKLNQSIKKPIPISKDKPKTAEHTKNKDMNQSNFQHDEISQHKPKTTKVNTNLKINHPISNKTVVTKKLDKLKHNNHLKNDIANKSDTSNKSEYQSHDAPHDSFQTMNLPSTFDDTRDVNTLHNMSTTEQVSHSSINKNIQIEEINDNAYSIDDTSKQMYIDQKTYINMRDGFMNKICEQHKEIEELRLQIMTLECLLESRSTEEQLNTVAAQQRSQHAEPEHGIHAEAQTSRDKVSSCLIIGDSHVRGLSEKLSALLPKSCKVESFFQPGAGLHAVAQTLFHNPDLIQHNSLDTVVIMCGTNDVCSTTWDTVKQGLDNLISTFHGCKQFCIISVPLRYNTKSLNYHIHRFNSKIRNYVKSKCPESFYYIDTSKFLKFRDYAVDRLHLNKSGKDKLCNKIRNSITKKFSILPASTVRLSQSEHPLIDLTENDPVAYAQVETHSRDIPSAAPNLSSATSTPYYIPNSNLYDPNSTESYYRLTQKINMSTLVFSDNSSYFESPIMPIPIIEPTHHRNQRANFKNTGPILKI</sequence>
<accession>A0A8D8VXS5</accession>
<protein>
    <submittedName>
        <fullName evidence="2">Uncharacterized protein</fullName>
    </submittedName>
</protein>
<dbReference type="SUPFAM" id="SSF52266">
    <property type="entry name" value="SGNH hydrolase"/>
    <property type="match status" value="1"/>
</dbReference>
<dbReference type="Gene3D" id="3.40.50.1110">
    <property type="entry name" value="SGNH hydrolase"/>
    <property type="match status" value="1"/>
</dbReference>
<proteinExistence type="predicted"/>
<feature type="compositionally biased region" description="Basic and acidic residues" evidence="1">
    <location>
        <begin position="104"/>
        <end position="116"/>
    </location>
</feature>
<feature type="compositionally biased region" description="Basic and acidic residues" evidence="1">
    <location>
        <begin position="164"/>
        <end position="191"/>
    </location>
</feature>